<name>A0A7G2DZ39_ARATH</name>
<protein>
    <submittedName>
        <fullName evidence="3">(thale cress) hypothetical protein</fullName>
    </submittedName>
</protein>
<dbReference type="Pfam" id="PF14392">
    <property type="entry name" value="zf-CCHC_4"/>
    <property type="match status" value="1"/>
</dbReference>
<proteinExistence type="predicted"/>
<dbReference type="InterPro" id="IPR025836">
    <property type="entry name" value="Zn_knuckle_CX2CX4HX4C"/>
</dbReference>
<evidence type="ECO:0000256" key="1">
    <source>
        <dbReference type="SAM" id="MobiDB-lite"/>
    </source>
</evidence>
<evidence type="ECO:0000313" key="3">
    <source>
        <dbReference type="EMBL" id="CAD5314708.1"/>
    </source>
</evidence>
<sequence>MSDELWNDIQHMELGRELFISYHAYAGAFASNRLSHLGRILNPQTQSVERAILELPYQWGLGERHGCIMNGLLQRWEDFATEGEVVAMDFNEETTTQITFIRVKVRIDFIEPLRFFRRVRFESREGAMNGFKYEKLQQVCTNCCRVNHQVSHCPYLVHHEDLDDESEVMVIPERHDGEGSNSLNRWDQEINSQNSNISTYSPLHDFPVVSWNFYTAGNLPHRFSSSSNSSTPIASASFLAASGWRPTTRPTYEFGESSKRKKGKQVWEDPERNIRQRRMELGIRFYLVDGEAP</sequence>
<dbReference type="EMBL" id="LR881466">
    <property type="protein sequence ID" value="CAD5314708.1"/>
    <property type="molecule type" value="Genomic_DNA"/>
</dbReference>
<dbReference type="PANTHER" id="PTHR31286:SF162">
    <property type="entry name" value="DUF4283 DOMAIN-CONTAINING PROTEIN-RELATED"/>
    <property type="match status" value="1"/>
</dbReference>
<dbReference type="PANTHER" id="PTHR31286">
    <property type="entry name" value="GLYCINE-RICH CELL WALL STRUCTURAL PROTEIN 1.8-LIKE"/>
    <property type="match status" value="1"/>
</dbReference>
<evidence type="ECO:0000313" key="4">
    <source>
        <dbReference type="Proteomes" id="UP000516314"/>
    </source>
</evidence>
<dbReference type="Proteomes" id="UP000516314">
    <property type="component" value="Chromosome 1"/>
</dbReference>
<feature type="region of interest" description="Disordered" evidence="1">
    <location>
        <begin position="250"/>
        <end position="270"/>
    </location>
</feature>
<dbReference type="InterPro" id="IPR040256">
    <property type="entry name" value="At4g02000-like"/>
</dbReference>
<gene>
    <name evidence="3" type="ORF">AT9943_LOCUS3132</name>
</gene>
<accession>A0A7G2DZ39</accession>
<reference evidence="3 4" key="1">
    <citation type="submission" date="2020-09" db="EMBL/GenBank/DDBJ databases">
        <authorList>
            <person name="Ashkenazy H."/>
        </authorList>
    </citation>
    <scope>NUCLEOTIDE SEQUENCE [LARGE SCALE GENOMIC DNA]</scope>
    <source>
        <strain evidence="4">cv. Cdm-0</strain>
    </source>
</reference>
<evidence type="ECO:0000259" key="2">
    <source>
        <dbReference type="Pfam" id="PF14392"/>
    </source>
</evidence>
<dbReference type="AlphaFoldDB" id="A0A7G2DZ39"/>
<feature type="domain" description="Zinc knuckle CX2CX4HX4C" evidence="2">
    <location>
        <begin position="107"/>
        <end position="155"/>
    </location>
</feature>
<organism evidence="3 4">
    <name type="scientific">Arabidopsis thaliana</name>
    <name type="common">Mouse-ear cress</name>
    <dbReference type="NCBI Taxonomy" id="3702"/>
    <lineage>
        <taxon>Eukaryota</taxon>
        <taxon>Viridiplantae</taxon>
        <taxon>Streptophyta</taxon>
        <taxon>Embryophyta</taxon>
        <taxon>Tracheophyta</taxon>
        <taxon>Spermatophyta</taxon>
        <taxon>Magnoliopsida</taxon>
        <taxon>eudicotyledons</taxon>
        <taxon>Gunneridae</taxon>
        <taxon>Pentapetalae</taxon>
        <taxon>rosids</taxon>
        <taxon>malvids</taxon>
        <taxon>Brassicales</taxon>
        <taxon>Brassicaceae</taxon>
        <taxon>Camelineae</taxon>
        <taxon>Arabidopsis</taxon>
    </lineage>
</organism>